<dbReference type="NCBIfam" id="TIGR03696">
    <property type="entry name" value="Rhs_assc_core"/>
    <property type="match status" value="1"/>
</dbReference>
<name>A0ABT6YRV8_9BACT</name>
<accession>A0ABT6YRV8</accession>
<sequence length="306" mass="33470">MELNGTGLNNTVENRFKYQSKESLTLFGLSGINDFGARYYDKTVGRWWGVDPTPDNGGQESWTTYHYVFNNPVKLTDPDGRCPTCIPSLISWIAEGYYKYIQGGLDYAQNEVTHKTNNEYTAAVPKQVRDINYAMNKVKAIQTSVEGASQILQTNSLMIGVLEGGAIAATGSAIPAMVKPQGVSLSQFRELSKMLKDKVGNVGDDIFIQGSRATGTAKKKSDIDIGISVSNDQFNILVKKYFGSPNPGSAKEKTMLHALKTGKIQAGEAKLSQLRKQVEGFLGIETDISIIRQGSSFDKGAKLYVK</sequence>
<comment type="caution">
    <text evidence="2">The sequence shown here is derived from an EMBL/GenBank/DDBJ whole genome shotgun (WGS) entry which is preliminary data.</text>
</comment>
<gene>
    <name evidence="2" type="ORF">QM480_18475</name>
</gene>
<reference evidence="2 3" key="1">
    <citation type="submission" date="2023-05" db="EMBL/GenBank/DDBJ databases">
        <title>Novel species of genus Flectobacillus isolated from stream in China.</title>
        <authorList>
            <person name="Lu H."/>
        </authorList>
    </citation>
    <scope>NUCLEOTIDE SEQUENCE [LARGE SCALE GENOMIC DNA]</scope>
    <source>
        <strain evidence="2 3">DC10W</strain>
    </source>
</reference>
<evidence type="ECO:0000259" key="1">
    <source>
        <dbReference type="Pfam" id="PF01909"/>
    </source>
</evidence>
<feature type="domain" description="Polymerase nucleotidyl transferase" evidence="1">
    <location>
        <begin position="189"/>
        <end position="291"/>
    </location>
</feature>
<dbReference type="EMBL" id="JASHID010000016">
    <property type="protein sequence ID" value="MDI9866332.1"/>
    <property type="molecule type" value="Genomic_DNA"/>
</dbReference>
<dbReference type="InterPro" id="IPR043519">
    <property type="entry name" value="NT_sf"/>
</dbReference>
<dbReference type="PANTHER" id="PTHR32305:SF15">
    <property type="entry name" value="PROTEIN RHSA-RELATED"/>
    <property type="match status" value="1"/>
</dbReference>
<dbReference type="SUPFAM" id="SSF81301">
    <property type="entry name" value="Nucleotidyltransferase"/>
    <property type="match status" value="1"/>
</dbReference>
<evidence type="ECO:0000313" key="3">
    <source>
        <dbReference type="Proteomes" id="UP001236569"/>
    </source>
</evidence>
<dbReference type="InterPro" id="IPR022385">
    <property type="entry name" value="Rhs_assc_core"/>
</dbReference>
<protein>
    <submittedName>
        <fullName evidence="2">RHS repeat-associated core domain-containing protein</fullName>
    </submittedName>
</protein>
<dbReference type="Pfam" id="PF01909">
    <property type="entry name" value="NTP_transf_2"/>
    <property type="match status" value="1"/>
</dbReference>
<dbReference type="InterPro" id="IPR002934">
    <property type="entry name" value="Polymerase_NTP_transf_dom"/>
</dbReference>
<dbReference type="RefSeq" id="WP_283371249.1">
    <property type="nucleotide sequence ID" value="NZ_JASHID010000016.1"/>
</dbReference>
<evidence type="ECO:0000313" key="2">
    <source>
        <dbReference type="EMBL" id="MDI9866332.1"/>
    </source>
</evidence>
<dbReference type="Gene3D" id="3.30.460.10">
    <property type="entry name" value="Beta Polymerase, domain 2"/>
    <property type="match status" value="1"/>
</dbReference>
<dbReference type="Proteomes" id="UP001236569">
    <property type="component" value="Unassembled WGS sequence"/>
</dbReference>
<dbReference type="PANTHER" id="PTHR32305">
    <property type="match status" value="1"/>
</dbReference>
<keyword evidence="3" id="KW-1185">Reference proteome</keyword>
<proteinExistence type="predicted"/>
<dbReference type="CDD" id="cd05403">
    <property type="entry name" value="NT_KNTase_like"/>
    <property type="match status" value="1"/>
</dbReference>
<organism evidence="2 3">
    <name type="scientific">Flectobacillus longus</name>
    <dbReference type="NCBI Taxonomy" id="2984207"/>
    <lineage>
        <taxon>Bacteria</taxon>
        <taxon>Pseudomonadati</taxon>
        <taxon>Bacteroidota</taxon>
        <taxon>Cytophagia</taxon>
        <taxon>Cytophagales</taxon>
        <taxon>Flectobacillaceae</taxon>
        <taxon>Flectobacillus</taxon>
    </lineage>
</organism>
<dbReference type="InterPro" id="IPR050708">
    <property type="entry name" value="T6SS_VgrG/RHS"/>
</dbReference>
<dbReference type="Gene3D" id="2.180.10.10">
    <property type="entry name" value="RHS repeat-associated core"/>
    <property type="match status" value="1"/>
</dbReference>